<reference evidence="3" key="5">
    <citation type="submission" date="2001-05" db="EMBL/GenBank/DDBJ databases">
        <authorList>
            <person name="Wilson R."/>
        </authorList>
    </citation>
    <scope>NUCLEOTIDE SEQUENCE</scope>
</reference>
<name>O65246_ARATH</name>
<feature type="domain" description="Reverse transcriptase zinc-binding" evidence="2">
    <location>
        <begin position="1"/>
        <end position="51"/>
    </location>
</feature>
<dbReference type="Pfam" id="PF13966">
    <property type="entry name" value="zf-RVT"/>
    <property type="match status" value="1"/>
</dbReference>
<proteinExistence type="predicted"/>
<feature type="domain" description="RNase H type-1" evidence="1">
    <location>
        <begin position="163"/>
        <end position="282"/>
    </location>
</feature>
<dbReference type="InterPro" id="IPR052929">
    <property type="entry name" value="RNase_H-like_EbsB-rel"/>
</dbReference>
<evidence type="ECO:0000259" key="2">
    <source>
        <dbReference type="Pfam" id="PF13966"/>
    </source>
</evidence>
<dbReference type="EMBL" id="AF058914">
    <property type="protein sequence ID" value="AAC13594.1"/>
    <property type="molecule type" value="Genomic_DNA"/>
</dbReference>
<sequence length="301" mass="34452">MLWRAISKALPTCSRLVTRGMNISPYCSRCLTEEESICHVLFTCPYAMRIWRLSNLPQLTGLSITHDVEENISLLDAYYNNNHTTQQKVIHFWLIWKIWKAHNNLVLNNYRECPSMVIQQTVAEVYDWTTIINGMQAMSLPARIQTKGKTSWMKHAAPFVKCNFDAGFQENNEQGMGGWILRDHYGEAKAWGSSILDHVITPLDAETKALIVAMQQVWIRGYKLVQFEGGCEVLINAINGKSSRCEIASLLHDIDYWSSKFSSVTFRFTNRLCNNIAHHLVSLQSSQNQSFKQIHVISHNG</sequence>
<protein>
    <submittedName>
        <fullName evidence="3">F21E10.8 protein</fullName>
    </submittedName>
</protein>
<dbReference type="GO" id="GO:0003676">
    <property type="term" value="F:nucleic acid binding"/>
    <property type="evidence" value="ECO:0007669"/>
    <property type="project" value="InterPro"/>
</dbReference>
<dbReference type="GO" id="GO:0004523">
    <property type="term" value="F:RNA-DNA hybrid ribonuclease activity"/>
    <property type="evidence" value="ECO:0007669"/>
    <property type="project" value="InterPro"/>
</dbReference>
<reference key="4">
    <citation type="journal article" date="2000" name="Nature">
        <title>Sequence and analysis of chromosome 5 of the plant Arabidopsis thaliana.</title>
        <authorList>
            <consortium name="Kazusa DNA Research Institute"/>
            <consortium name="Cold Spring Harbor and Washington University in St Louis Sequencing Consortium"/>
            <consortium name="European Union Arabidopsis Genome Sequencing Consortium"/>
            <person name="Tabata S."/>
            <person name="Kaneko T."/>
            <person name="Nakamura Y."/>
            <person name="Kotani H."/>
            <person name="Kato T."/>
            <person name="Asamizu E."/>
            <person name="Miyajima N."/>
            <person name="Sasamoto S."/>
            <person name="Kimura T."/>
            <person name="Hosouchi T."/>
            <person name="Kawashima K."/>
            <person name="Kohara M."/>
            <person name="Matsumoto M."/>
            <person name="Matsuno A."/>
            <person name="Muraki A."/>
            <person name="Nakayama S."/>
            <person name="Nakazaki N."/>
            <person name="Naruo K."/>
            <person name="Okumura S."/>
            <person name="Shinpo S."/>
            <person name="Takeuchi C."/>
            <person name="Wada T."/>
            <person name="Watanabe A."/>
            <person name="Yamada M."/>
            <person name="Yasuda M."/>
            <person name="Sato S."/>
            <person name="de la Bastide M."/>
            <person name="Huang E."/>
            <person name="Spiegel L."/>
            <person name="Gnoj L."/>
            <person name="O'Shaughnessy A."/>
            <person name="Preston R."/>
            <person name="Habermann K."/>
            <person name="Murray J."/>
            <person name="Johnson D."/>
            <person name="Rohlfing T."/>
            <person name="Nelson J."/>
            <person name="Stoneking T."/>
            <person name="Pepin K."/>
            <person name="Spieth J."/>
            <person name="Sekhon M."/>
            <person name="Armstrong J."/>
            <person name="Becker M."/>
            <person name="Belter E."/>
            <person name="Cordum H."/>
            <person name="Cordes M."/>
            <person name="Courtney L."/>
            <person name="Courtney W."/>
            <person name="Dante M."/>
            <person name="Du H."/>
            <person name="Edwards J."/>
            <person name="Fryman J."/>
            <person name="Haakensen B."/>
            <person name="Lamar E."/>
            <person name="Latreille P."/>
            <person name="Leonard S."/>
            <person name="Meyer R."/>
            <person name="Mulvaney E."/>
            <person name="Ozersky P."/>
            <person name="Riley A."/>
            <person name="Strowmatt C."/>
            <person name="Wagner-McPherson C."/>
            <person name="Wollam A."/>
            <person name="Yoakum M."/>
            <person name="Bell M."/>
            <person name="Dedhia N."/>
            <person name="Parnell L."/>
            <person name="Shah R."/>
            <person name="Rodriguez M."/>
            <person name="See L.H."/>
            <person name="Vil D."/>
            <person name="Baker J."/>
            <person name="Kirchoff K."/>
            <person name="Toth K."/>
            <person name="King L."/>
            <person name="Bahret A."/>
            <person name="Miller B."/>
            <person name="Marra M."/>
            <person name="Martienssen R."/>
            <person name="McCombie W.R."/>
            <person name="Wilson R.K."/>
            <person name="Murphy G."/>
            <person name="Bancroft I."/>
            <person name="Volckaert G."/>
            <person name="Wambutt R."/>
            <person name="Dusterhoft A."/>
            <person name="Stiekema W."/>
            <person name="Pohl T."/>
            <person name="Entian K.D."/>
            <person name="Terryn N."/>
            <person name="Hartley N."/>
            <person name="Bent E."/>
            <person name="Johnson S."/>
            <person name="Langham S.A."/>
            <person name="McCullagh B."/>
            <person name="Robben J."/>
            <person name="Grymonprez B."/>
            <person name="Zimmermann W."/>
            <person name="Ramsperger U."/>
            <person name="Wedler H."/>
            <person name="Balke K."/>
            <person name="Wedler E."/>
            <person name="Peters S."/>
            <person name="van Staveren M."/>
            <person name="Dirkse W."/>
            <person name="Mooijman P."/>
            <person name="Lankhorst R.K."/>
            <person name="Weitzenegger T."/>
            <person name="Bothe G."/>
            <person name="Rose M."/>
            <person name="Hauf J."/>
            <person name="Berneiser S."/>
            <person name="Hempel S."/>
            <person name="Feldpausch M."/>
            <person name="Lamberth S."/>
            <person name="Villarroel R."/>
            <person name="Gielen J."/>
            <person name="Ardiles W."/>
            <person name="Bents O."/>
            <person name="Lemcke K."/>
            <person name="Kolesov G."/>
            <person name="Mayer K."/>
            <person name="Rudd S."/>
            <person name="Schoof H."/>
            <person name="Schueller C."/>
            <person name="Zaccaria P."/>
            <person name="Mewes H.W."/>
            <person name="Bevan M."/>
            <person name="Fransz P."/>
        </authorList>
    </citation>
    <scope>NUCLEOTIDE SEQUENCE [LARGE SCALE GENOMIC DNA]</scope>
    <source>
        <strain>cv. Columbia</strain>
    </source>
</reference>
<dbReference type="CDD" id="cd06222">
    <property type="entry name" value="RNase_H_like"/>
    <property type="match status" value="1"/>
</dbReference>
<dbReference type="Pfam" id="PF13456">
    <property type="entry name" value="RVT_3"/>
    <property type="match status" value="1"/>
</dbReference>
<organism evidence="3">
    <name type="scientific">Arabidopsis thaliana</name>
    <name type="common">Mouse-ear cress</name>
    <dbReference type="NCBI Taxonomy" id="3702"/>
    <lineage>
        <taxon>Eukaryota</taxon>
        <taxon>Viridiplantae</taxon>
        <taxon>Streptophyta</taxon>
        <taxon>Embryophyta</taxon>
        <taxon>Tracheophyta</taxon>
        <taxon>Spermatophyta</taxon>
        <taxon>Magnoliopsida</taxon>
        <taxon>eudicotyledons</taxon>
        <taxon>Gunneridae</taxon>
        <taxon>Pentapetalae</taxon>
        <taxon>rosids</taxon>
        <taxon>malvids</taxon>
        <taxon>Brassicales</taxon>
        <taxon>Brassicaceae</taxon>
        <taxon>Camelineae</taxon>
        <taxon>Arabidopsis</taxon>
    </lineage>
</organism>
<dbReference type="InterPro" id="IPR026960">
    <property type="entry name" value="RVT-Znf"/>
</dbReference>
<accession>O65246</accession>
<reference evidence="3" key="2">
    <citation type="submission" date="1998-04" db="EMBL/GenBank/DDBJ databases">
        <title>The sequence of A. thaliana F21E10.</title>
        <authorList>
            <person name="Davidson S."/>
            <person name="Rohlfing T."/>
            <person name="David M."/>
            <person name="O'Brian D."/>
        </authorList>
    </citation>
    <scope>NUCLEOTIDE SEQUENCE</scope>
</reference>
<dbReference type="PIR" id="T01193">
    <property type="entry name" value="T01193"/>
</dbReference>
<dbReference type="SUPFAM" id="SSF53098">
    <property type="entry name" value="Ribonuclease H-like"/>
    <property type="match status" value="1"/>
</dbReference>
<reference evidence="3" key="1">
    <citation type="submission" date="1998-04" db="EMBL/GenBank/DDBJ databases">
        <title>The A. thaliana Genome Sequencing Project.</title>
        <authorList>
            <person name="WashU"/>
        </authorList>
    </citation>
    <scope>NUCLEOTIDE SEQUENCE</scope>
</reference>
<dbReference type="InterPro" id="IPR044730">
    <property type="entry name" value="RNase_H-like_dom_plant"/>
</dbReference>
<dbReference type="AlphaFoldDB" id="O65246"/>
<dbReference type="PANTHER" id="PTHR47074:SF78">
    <property type="entry name" value="GB|AAF30348.1-RELATED"/>
    <property type="match status" value="1"/>
</dbReference>
<gene>
    <name evidence="3" type="primary">F21E10.8</name>
</gene>
<dbReference type="PANTHER" id="PTHR47074">
    <property type="entry name" value="BNAC02G40300D PROTEIN"/>
    <property type="match status" value="1"/>
</dbReference>
<dbReference type="ExpressionAtlas" id="O65246">
    <property type="expression patterns" value="differential"/>
</dbReference>
<dbReference type="InterPro" id="IPR036397">
    <property type="entry name" value="RNaseH_sf"/>
</dbReference>
<dbReference type="InterPro" id="IPR012337">
    <property type="entry name" value="RNaseH-like_sf"/>
</dbReference>
<evidence type="ECO:0000313" key="3">
    <source>
        <dbReference type="EMBL" id="AAC13594.1"/>
    </source>
</evidence>
<evidence type="ECO:0000259" key="1">
    <source>
        <dbReference type="Pfam" id="PF13456"/>
    </source>
</evidence>
<dbReference type="Gene3D" id="3.30.420.10">
    <property type="entry name" value="Ribonuclease H-like superfamily/Ribonuclease H"/>
    <property type="match status" value="1"/>
</dbReference>
<reference evidence="3" key="3">
    <citation type="submission" date="1998-04" db="EMBL/GenBank/DDBJ databases">
        <authorList>
            <person name="Waterston R."/>
        </authorList>
    </citation>
    <scope>NUCLEOTIDE SEQUENCE</scope>
</reference>
<dbReference type="InterPro" id="IPR002156">
    <property type="entry name" value="RNaseH_domain"/>
</dbReference>